<evidence type="ECO:0000313" key="4">
    <source>
        <dbReference type="EMBL" id="TRM59071.1"/>
    </source>
</evidence>
<reference evidence="4 5" key="1">
    <citation type="journal article" date="2019" name="New Phytol.">
        <title>Comparative genomics reveals unique wood-decay strategies and fruiting body development in the Schizophyllaceae.</title>
        <authorList>
            <person name="Almasi E."/>
            <person name="Sahu N."/>
            <person name="Krizsan K."/>
            <person name="Balint B."/>
            <person name="Kovacs G.M."/>
            <person name="Kiss B."/>
            <person name="Cseklye J."/>
            <person name="Drula E."/>
            <person name="Henrissat B."/>
            <person name="Nagy I."/>
            <person name="Chovatia M."/>
            <person name="Adam C."/>
            <person name="LaButti K."/>
            <person name="Lipzen A."/>
            <person name="Riley R."/>
            <person name="Grigoriev I.V."/>
            <person name="Nagy L.G."/>
        </authorList>
    </citation>
    <scope>NUCLEOTIDE SEQUENCE [LARGE SCALE GENOMIC DNA]</scope>
    <source>
        <strain evidence="4 5">NL-1724</strain>
    </source>
</reference>
<dbReference type="OrthoDB" id="551431at2759"/>
<feature type="compositionally biased region" description="Basic residues" evidence="2">
    <location>
        <begin position="12"/>
        <end position="22"/>
    </location>
</feature>
<dbReference type="InterPro" id="IPR012942">
    <property type="entry name" value="SRR1-like"/>
</dbReference>
<keyword evidence="5" id="KW-1185">Reference proteome</keyword>
<dbReference type="EMBL" id="VDMD01000031">
    <property type="protein sequence ID" value="TRM59071.1"/>
    <property type="molecule type" value="Genomic_DNA"/>
</dbReference>
<dbReference type="AlphaFoldDB" id="A0A550C2P2"/>
<dbReference type="PANTHER" id="PTHR28626">
    <property type="entry name" value="SRR1-LIKE PROTEIN"/>
    <property type="match status" value="1"/>
</dbReference>
<evidence type="ECO:0000256" key="1">
    <source>
        <dbReference type="ARBA" id="ARBA00009856"/>
    </source>
</evidence>
<dbReference type="InterPro" id="IPR040044">
    <property type="entry name" value="SRR1L"/>
</dbReference>
<dbReference type="GO" id="GO:0005737">
    <property type="term" value="C:cytoplasm"/>
    <property type="evidence" value="ECO:0007669"/>
    <property type="project" value="TreeGrafter"/>
</dbReference>
<feature type="compositionally biased region" description="Acidic residues" evidence="2">
    <location>
        <begin position="237"/>
        <end position="256"/>
    </location>
</feature>
<proteinExistence type="inferred from homology"/>
<dbReference type="Proteomes" id="UP000320762">
    <property type="component" value="Unassembled WGS sequence"/>
</dbReference>
<dbReference type="GO" id="GO:0005634">
    <property type="term" value="C:nucleus"/>
    <property type="evidence" value="ECO:0007669"/>
    <property type="project" value="TreeGrafter"/>
</dbReference>
<feature type="domain" description="SRR1-like" evidence="3">
    <location>
        <begin position="62"/>
        <end position="216"/>
    </location>
</feature>
<feature type="region of interest" description="Disordered" evidence="2">
    <location>
        <begin position="227"/>
        <end position="311"/>
    </location>
</feature>
<accession>A0A550C2P2</accession>
<protein>
    <recommendedName>
        <fullName evidence="3">SRR1-like domain-containing protein</fullName>
    </recommendedName>
</protein>
<evidence type="ECO:0000256" key="2">
    <source>
        <dbReference type="SAM" id="MobiDB-lite"/>
    </source>
</evidence>
<dbReference type="Pfam" id="PF07985">
    <property type="entry name" value="SRR1"/>
    <property type="match status" value="1"/>
</dbReference>
<evidence type="ECO:0000259" key="3">
    <source>
        <dbReference type="Pfam" id="PF07985"/>
    </source>
</evidence>
<dbReference type="PANTHER" id="PTHR28626:SF3">
    <property type="entry name" value="SRR1-LIKE PROTEIN"/>
    <property type="match status" value="1"/>
</dbReference>
<organism evidence="4 5">
    <name type="scientific">Schizophyllum amplum</name>
    <dbReference type="NCBI Taxonomy" id="97359"/>
    <lineage>
        <taxon>Eukaryota</taxon>
        <taxon>Fungi</taxon>
        <taxon>Dikarya</taxon>
        <taxon>Basidiomycota</taxon>
        <taxon>Agaricomycotina</taxon>
        <taxon>Agaricomycetes</taxon>
        <taxon>Agaricomycetidae</taxon>
        <taxon>Agaricales</taxon>
        <taxon>Schizophyllaceae</taxon>
        <taxon>Schizophyllum</taxon>
    </lineage>
</organism>
<sequence length="311" mass="33982">MSSGPSDFIPVARKKRRNRKPQPRPLIDKVRSVLDELNGLGDDAKWAEDAVKILHETIAVLPAPPTRCSCLGLGSPENSEAARVQLALLLYLCDRLNISKCTTMLYDPEFTEEDFALFRELGLQGLREEPDHMADEPSLYYMMHCEMFLYNAVLTANDAHLDRILIVGNRLQDYISNKPTHQLVRDAPTLLRLAPRMSDRVLRPSPSWTVALSCTTVLVVKPDDAAATQGAPHNVAEETDAEASAEEKVDEVDTEAEVPLAEVKGQSSPGDGTIGAVSGAEAVPKPAEANTVDTSQKELIDRMGALGVKDD</sequence>
<evidence type="ECO:0000313" key="5">
    <source>
        <dbReference type="Proteomes" id="UP000320762"/>
    </source>
</evidence>
<feature type="region of interest" description="Disordered" evidence="2">
    <location>
        <begin position="1"/>
        <end position="25"/>
    </location>
</feature>
<name>A0A550C2P2_9AGAR</name>
<gene>
    <name evidence="4" type="ORF">BD626DRAFT_509653</name>
</gene>
<comment type="similarity">
    <text evidence="1">Belongs to the SRR1 family.</text>
</comment>
<comment type="caution">
    <text evidence="4">The sequence shown here is derived from an EMBL/GenBank/DDBJ whole genome shotgun (WGS) entry which is preliminary data.</text>
</comment>